<accession>A0ABY1LTI5</accession>
<proteinExistence type="predicted"/>
<reference evidence="2 3" key="1">
    <citation type="submission" date="2017-04" db="EMBL/GenBank/DDBJ databases">
        <authorList>
            <person name="Varghese N."/>
            <person name="Submissions S."/>
        </authorList>
    </citation>
    <scope>NUCLEOTIDE SEQUENCE [LARGE SCALE GENOMIC DNA]</scope>
    <source>
        <strain evidence="2 3">J12</strain>
    </source>
</reference>
<sequence>MKKLAAIMLSFALLSAVGITTHASVSANNSIVPVDAELDNEKIKVENSADIRPASAAAAARAVAQAATKGWVYVKEAVKHYADDIDRVVRDASMYVGGADLASENPEAVEAIFDLK</sequence>
<dbReference type="RefSeq" id="WP_085278382.1">
    <property type="nucleotide sequence ID" value="NZ_FXAE01000004.1"/>
</dbReference>
<feature type="signal peptide" evidence="1">
    <location>
        <begin position="1"/>
        <end position="23"/>
    </location>
</feature>
<comment type="caution">
    <text evidence="2">The sequence shown here is derived from an EMBL/GenBank/DDBJ whole genome shotgun (WGS) entry which is preliminary data.</text>
</comment>
<name>A0ABY1LTI5_9BACL</name>
<keyword evidence="3" id="KW-1185">Reference proteome</keyword>
<organism evidence="2 3">
    <name type="scientific">Paenibacillus barengoltzii J12</name>
    <dbReference type="NCBI Taxonomy" id="935846"/>
    <lineage>
        <taxon>Bacteria</taxon>
        <taxon>Bacillati</taxon>
        <taxon>Bacillota</taxon>
        <taxon>Bacilli</taxon>
        <taxon>Bacillales</taxon>
        <taxon>Paenibacillaceae</taxon>
        <taxon>Paenibacillus</taxon>
    </lineage>
</organism>
<gene>
    <name evidence="2" type="ORF">SAMN02744124_00767</name>
</gene>
<dbReference type="Proteomes" id="UP000192939">
    <property type="component" value="Unassembled WGS sequence"/>
</dbReference>
<evidence type="ECO:0000313" key="2">
    <source>
        <dbReference type="EMBL" id="SMF00383.1"/>
    </source>
</evidence>
<protein>
    <submittedName>
        <fullName evidence="2">Uncharacterized protein</fullName>
    </submittedName>
</protein>
<evidence type="ECO:0000313" key="3">
    <source>
        <dbReference type="Proteomes" id="UP000192939"/>
    </source>
</evidence>
<keyword evidence="1" id="KW-0732">Signal</keyword>
<feature type="chain" id="PRO_5046052910" evidence="1">
    <location>
        <begin position="24"/>
        <end position="116"/>
    </location>
</feature>
<dbReference type="EMBL" id="FXAE01000004">
    <property type="protein sequence ID" value="SMF00383.1"/>
    <property type="molecule type" value="Genomic_DNA"/>
</dbReference>
<evidence type="ECO:0000256" key="1">
    <source>
        <dbReference type="SAM" id="SignalP"/>
    </source>
</evidence>